<evidence type="ECO:0000313" key="3">
    <source>
        <dbReference type="EMBL" id="EMG22412.1"/>
    </source>
</evidence>
<keyword evidence="1" id="KW-0808">Transferase</keyword>
<comment type="caution">
    <text evidence="3">The sequence shown here is derived from an EMBL/GenBank/DDBJ whole genome shotgun (WGS) entry which is preliminary data.</text>
</comment>
<dbReference type="EMBL" id="AFMD02000216">
    <property type="protein sequence ID" value="EMG22412.1"/>
    <property type="molecule type" value="Genomic_DNA"/>
</dbReference>
<dbReference type="InterPro" id="IPR050769">
    <property type="entry name" value="NAT_camello-type"/>
</dbReference>
<accession>M3IP71</accession>
<sequence length="164" mass="19168">MEFEIQLYNKDQIEYDREIESILKKSYIEAGFTDPEIAEKIFVIHEIKKRGKILVALANNTAIGLIIVGTYTNPYRQIAEIDEAEMQLIATLPKFRQQGVASSLCRTFEVEAKILGFRKVVLSTQSTMKAAHKLYEKLGYLRNPSRDWIRNNRQFWVYEKTYKP</sequence>
<dbReference type="GO" id="GO:0008080">
    <property type="term" value="F:N-acetyltransferase activity"/>
    <property type="evidence" value="ECO:0007669"/>
    <property type="project" value="InterPro"/>
</dbReference>
<dbReference type="SUPFAM" id="SSF55729">
    <property type="entry name" value="Acyl-CoA N-acyltransferases (Nat)"/>
    <property type="match status" value="1"/>
</dbReference>
<dbReference type="InterPro" id="IPR000182">
    <property type="entry name" value="GNAT_dom"/>
</dbReference>
<dbReference type="Pfam" id="PF00583">
    <property type="entry name" value="Acetyltransf_1"/>
    <property type="match status" value="1"/>
</dbReference>
<dbReference type="Gene3D" id="3.40.630.30">
    <property type="match status" value="1"/>
</dbReference>
<dbReference type="PROSITE" id="PS51186">
    <property type="entry name" value="GNAT"/>
    <property type="match status" value="1"/>
</dbReference>
<evidence type="ECO:0000256" key="1">
    <source>
        <dbReference type="ARBA" id="ARBA00022679"/>
    </source>
</evidence>
<organism evidence="3 4">
    <name type="scientific">Leptospira interrogans serovar Copenhageni str. LT2050</name>
    <dbReference type="NCBI Taxonomy" id="1001598"/>
    <lineage>
        <taxon>Bacteria</taxon>
        <taxon>Pseudomonadati</taxon>
        <taxon>Spirochaetota</taxon>
        <taxon>Spirochaetia</taxon>
        <taxon>Leptospirales</taxon>
        <taxon>Leptospiraceae</taxon>
        <taxon>Leptospira</taxon>
    </lineage>
</organism>
<name>M3IP71_LEPIT</name>
<dbReference type="PANTHER" id="PTHR13947:SF37">
    <property type="entry name" value="LD18367P"/>
    <property type="match status" value="1"/>
</dbReference>
<gene>
    <name evidence="3" type="ORF">LEP1GSC150_3499</name>
</gene>
<dbReference type="Proteomes" id="UP000011778">
    <property type="component" value="Unassembled WGS sequence"/>
</dbReference>
<dbReference type="CDD" id="cd04301">
    <property type="entry name" value="NAT_SF"/>
    <property type="match status" value="1"/>
</dbReference>
<protein>
    <submittedName>
        <fullName evidence="3">FR47-like protein</fullName>
    </submittedName>
</protein>
<evidence type="ECO:0000259" key="2">
    <source>
        <dbReference type="PROSITE" id="PS51186"/>
    </source>
</evidence>
<dbReference type="InterPro" id="IPR016181">
    <property type="entry name" value="Acyl_CoA_acyltransferase"/>
</dbReference>
<dbReference type="PANTHER" id="PTHR13947">
    <property type="entry name" value="GNAT FAMILY N-ACETYLTRANSFERASE"/>
    <property type="match status" value="1"/>
</dbReference>
<reference evidence="3 4" key="1">
    <citation type="submission" date="2013-02" db="EMBL/GenBank/DDBJ databases">
        <authorList>
            <person name="Harkins D.M."/>
            <person name="Durkin A.S."/>
            <person name="Brinkac L.M."/>
            <person name="Haft D.H."/>
            <person name="Selengut J.D."/>
            <person name="Sanka R."/>
            <person name="DePew J."/>
            <person name="Purushe J."/>
            <person name="Tulsiani S.M."/>
            <person name="Graham G.C."/>
            <person name="Burns M.-A."/>
            <person name="Dohnt M.F."/>
            <person name="Smythe L.D."/>
            <person name="McKay D.B."/>
            <person name="Craig S.B."/>
            <person name="Vinetz J.M."/>
            <person name="Sutton G.G."/>
            <person name="Nierman W.C."/>
            <person name="Fouts D.E."/>
        </authorList>
    </citation>
    <scope>NUCLEOTIDE SEQUENCE [LARGE SCALE GENOMIC DNA]</scope>
    <source>
        <strain evidence="3 4">LT2050</strain>
    </source>
</reference>
<feature type="domain" description="N-acetyltransferase" evidence="2">
    <location>
        <begin position="3"/>
        <end position="163"/>
    </location>
</feature>
<proteinExistence type="predicted"/>
<evidence type="ECO:0000313" key="4">
    <source>
        <dbReference type="Proteomes" id="UP000011778"/>
    </source>
</evidence>
<dbReference type="AlphaFoldDB" id="M3IP71"/>